<accession>A0A6A6ZVQ1</accession>
<keyword evidence="3" id="KW-1185">Reference proteome</keyword>
<evidence type="ECO:0000256" key="1">
    <source>
        <dbReference type="SAM" id="SignalP"/>
    </source>
</evidence>
<reference evidence="2" key="1">
    <citation type="journal article" date="2020" name="Stud. Mycol.">
        <title>101 Dothideomycetes genomes: a test case for predicting lifestyles and emergence of pathogens.</title>
        <authorList>
            <person name="Haridas S."/>
            <person name="Albert R."/>
            <person name="Binder M."/>
            <person name="Bloem J."/>
            <person name="Labutti K."/>
            <person name="Salamov A."/>
            <person name="Andreopoulos B."/>
            <person name="Baker S."/>
            <person name="Barry K."/>
            <person name="Bills G."/>
            <person name="Bluhm B."/>
            <person name="Cannon C."/>
            <person name="Castanera R."/>
            <person name="Culley D."/>
            <person name="Daum C."/>
            <person name="Ezra D."/>
            <person name="Gonzalez J."/>
            <person name="Henrissat B."/>
            <person name="Kuo A."/>
            <person name="Liang C."/>
            <person name="Lipzen A."/>
            <person name="Lutzoni F."/>
            <person name="Magnuson J."/>
            <person name="Mondo S."/>
            <person name="Nolan M."/>
            <person name="Ohm R."/>
            <person name="Pangilinan J."/>
            <person name="Park H.-J."/>
            <person name="Ramirez L."/>
            <person name="Alfaro M."/>
            <person name="Sun H."/>
            <person name="Tritt A."/>
            <person name="Yoshinaga Y."/>
            <person name="Zwiers L.-H."/>
            <person name="Turgeon B."/>
            <person name="Goodwin S."/>
            <person name="Spatafora J."/>
            <person name="Crous P."/>
            <person name="Grigoriev I."/>
        </authorList>
    </citation>
    <scope>NUCLEOTIDE SEQUENCE</scope>
    <source>
        <strain evidence="2">CBS 113818</strain>
    </source>
</reference>
<feature type="signal peptide" evidence="1">
    <location>
        <begin position="1"/>
        <end position="16"/>
    </location>
</feature>
<protein>
    <recommendedName>
        <fullName evidence="4">S-protein homolog</fullName>
    </recommendedName>
</protein>
<feature type="chain" id="PRO_5025509398" description="S-protein homolog" evidence="1">
    <location>
        <begin position="17"/>
        <end position="170"/>
    </location>
</feature>
<evidence type="ECO:0008006" key="4">
    <source>
        <dbReference type="Google" id="ProtNLM"/>
    </source>
</evidence>
<gene>
    <name evidence="2" type="ORF">CC86DRAFT_408514</name>
</gene>
<proteinExistence type="predicted"/>
<keyword evidence="1" id="KW-0732">Signal</keyword>
<organism evidence="2 3">
    <name type="scientific">Ophiobolus disseminans</name>
    <dbReference type="NCBI Taxonomy" id="1469910"/>
    <lineage>
        <taxon>Eukaryota</taxon>
        <taxon>Fungi</taxon>
        <taxon>Dikarya</taxon>
        <taxon>Ascomycota</taxon>
        <taxon>Pezizomycotina</taxon>
        <taxon>Dothideomycetes</taxon>
        <taxon>Pleosporomycetidae</taxon>
        <taxon>Pleosporales</taxon>
        <taxon>Pleosporineae</taxon>
        <taxon>Phaeosphaeriaceae</taxon>
        <taxon>Ophiobolus</taxon>
    </lineage>
</organism>
<evidence type="ECO:0000313" key="3">
    <source>
        <dbReference type="Proteomes" id="UP000799424"/>
    </source>
</evidence>
<evidence type="ECO:0000313" key="2">
    <source>
        <dbReference type="EMBL" id="KAF2824437.1"/>
    </source>
</evidence>
<name>A0A6A6ZVQ1_9PLEO</name>
<sequence length="170" mass="19593">MQLWFAFLLWATCVLGLATPKTSLDVLGEHHVESLQLVFHETPGARGGYFFTMWHGLRGIPVPACGAQDERFEKLGNQNGDSWFKISKIPWNGSESDCKYVNDGEGNLGQLLCGTEYVILTLTFHPRNSQIKAFRKNYWFIAEFKQDPGYHNKKDSCRFGNWKRAFYLEY</sequence>
<dbReference type="EMBL" id="MU006230">
    <property type="protein sequence ID" value="KAF2824437.1"/>
    <property type="molecule type" value="Genomic_DNA"/>
</dbReference>
<dbReference type="Proteomes" id="UP000799424">
    <property type="component" value="Unassembled WGS sequence"/>
</dbReference>
<dbReference type="AlphaFoldDB" id="A0A6A6ZVQ1"/>